<dbReference type="EMBL" id="AP006840">
    <property type="protein sequence ID" value="BAD41651.1"/>
    <property type="molecule type" value="Genomic_DNA"/>
</dbReference>
<dbReference type="InterPro" id="IPR023170">
    <property type="entry name" value="HhH_base_excis_C"/>
</dbReference>
<dbReference type="PANTHER" id="PTHR10359:SF19">
    <property type="entry name" value="DNA REPAIR GLYCOSYLASE MJ1434-RELATED"/>
    <property type="match status" value="1"/>
</dbReference>
<dbReference type="Gene3D" id="1.10.1670.10">
    <property type="entry name" value="Helix-hairpin-Helix base-excision DNA repair enzymes (C-terminal)"/>
    <property type="match status" value="1"/>
</dbReference>
<dbReference type="InterPro" id="IPR011257">
    <property type="entry name" value="DNA_glycosylase"/>
</dbReference>
<evidence type="ECO:0000256" key="4">
    <source>
        <dbReference type="ARBA" id="ARBA00022723"/>
    </source>
</evidence>
<dbReference type="PIRSF" id="PIRSF001435">
    <property type="entry name" value="Nth"/>
    <property type="match status" value="1"/>
</dbReference>
<dbReference type="Pfam" id="PF10576">
    <property type="entry name" value="EndIII_4Fe-2S"/>
    <property type="match status" value="1"/>
</dbReference>
<dbReference type="GO" id="GO:0051539">
    <property type="term" value="F:4 iron, 4 sulfur cluster binding"/>
    <property type="evidence" value="ECO:0007669"/>
    <property type="project" value="UniProtKB-KW"/>
</dbReference>
<proteinExistence type="inferred from homology"/>
<evidence type="ECO:0000256" key="6">
    <source>
        <dbReference type="ARBA" id="ARBA00022801"/>
    </source>
</evidence>
<evidence type="ECO:0000256" key="10">
    <source>
        <dbReference type="ARBA" id="ARBA00023295"/>
    </source>
</evidence>
<keyword evidence="4" id="KW-0479">Metal-binding</keyword>
<evidence type="ECO:0000256" key="1">
    <source>
        <dbReference type="ARBA" id="ARBA00001966"/>
    </source>
</evidence>
<keyword evidence="6" id="KW-0378">Hydrolase</keyword>
<dbReference type="PANTHER" id="PTHR10359">
    <property type="entry name" value="A/G-SPECIFIC ADENINE GLYCOSYLASE/ENDONUCLEASE III"/>
    <property type="match status" value="1"/>
</dbReference>
<evidence type="ECO:0000256" key="8">
    <source>
        <dbReference type="ARBA" id="ARBA00023014"/>
    </source>
</evidence>
<comment type="cofactor">
    <cofactor evidence="1">
        <name>[4Fe-4S] cluster</name>
        <dbReference type="ChEBI" id="CHEBI:49883"/>
    </cofactor>
</comment>
<keyword evidence="8" id="KW-0411">Iron-sulfur</keyword>
<dbReference type="GO" id="GO:0006284">
    <property type="term" value="P:base-excision repair"/>
    <property type="evidence" value="ECO:0007669"/>
    <property type="project" value="InterPro"/>
</dbReference>
<keyword evidence="9" id="KW-0234">DNA repair</keyword>
<evidence type="ECO:0000313" key="13">
    <source>
        <dbReference type="Proteomes" id="UP000000417"/>
    </source>
</evidence>
<dbReference type="GO" id="GO:0003677">
    <property type="term" value="F:DNA binding"/>
    <property type="evidence" value="ECO:0007669"/>
    <property type="project" value="InterPro"/>
</dbReference>
<sequence length="263" mass="28621">MVRPEPPEGWARWVAEVYRRLLEAFGPRHWWPSALEPPPAKAQPFEMIAGAILVQNVAWSNAAKAVRALAEAGLLDVAAMDAAPAEAVEPLIRPAAYFRQKAQRLKGFAAHVMNRYGGDLPAMLRRPADELRAELLALPGIGPETADCILCYAAGRPVMAMDAYTRRIFARLGVFAPDARYEAMQAFFHGWTPADAQLRGEYHALIDTLGNRLCLKRNPRCGQCPLADLCPRVGVVEEAGGAAGRARTVDGRGRGPCCEAGRP</sequence>
<reference evidence="12 13" key="1">
    <citation type="journal article" date="2004" name="Nucleic Acids Res.">
        <title>Genome sequence of Symbiobacterium thermophilum, an uncultivable bacterium that depends on microbial commensalism.</title>
        <authorList>
            <person name="Ueda K."/>
            <person name="Yamashita A."/>
            <person name="Ishikawa J."/>
            <person name="Shimada M."/>
            <person name="Watsuji T."/>
            <person name="Morimura K."/>
            <person name="Ikeda H."/>
            <person name="Hattori M."/>
            <person name="Beppu T."/>
        </authorList>
    </citation>
    <scope>NUCLEOTIDE SEQUENCE [LARGE SCALE GENOMIC DNA]</scope>
    <source>
        <strain evidence="13">T / IAM 14863</strain>
    </source>
</reference>
<dbReference type="AlphaFoldDB" id="Q67KZ5"/>
<dbReference type="PROSITE" id="PS00764">
    <property type="entry name" value="ENDONUCLEASE_III_1"/>
    <property type="match status" value="1"/>
</dbReference>
<keyword evidence="12" id="KW-0255">Endonuclease</keyword>
<dbReference type="Pfam" id="PF00730">
    <property type="entry name" value="HhH-GPD"/>
    <property type="match status" value="1"/>
</dbReference>
<dbReference type="HOGENOM" id="CLU_012862_6_0_9"/>
<dbReference type="Pfam" id="PF00633">
    <property type="entry name" value="HHH"/>
    <property type="match status" value="1"/>
</dbReference>
<evidence type="ECO:0000256" key="2">
    <source>
        <dbReference type="ARBA" id="ARBA00008343"/>
    </source>
</evidence>
<evidence type="ECO:0000313" key="12">
    <source>
        <dbReference type="EMBL" id="BAD41651.1"/>
    </source>
</evidence>
<organism evidence="12 13">
    <name type="scientific">Symbiobacterium thermophilum (strain DSM 24528 / JCM 14929 / IAM 14863 / T)</name>
    <dbReference type="NCBI Taxonomy" id="292459"/>
    <lineage>
        <taxon>Bacteria</taxon>
        <taxon>Bacillati</taxon>
        <taxon>Bacillota</taxon>
        <taxon>Clostridia</taxon>
        <taxon>Eubacteriales</taxon>
        <taxon>Symbiobacteriaceae</taxon>
        <taxon>Symbiobacterium</taxon>
    </lineage>
</organism>
<evidence type="ECO:0000256" key="7">
    <source>
        <dbReference type="ARBA" id="ARBA00023004"/>
    </source>
</evidence>
<gene>
    <name evidence="12" type="ordered locus">STH2666</name>
</gene>
<protein>
    <submittedName>
        <fullName evidence="12">Putative endonuclease III</fullName>
    </submittedName>
</protein>
<comment type="similarity">
    <text evidence="2">Belongs to the Nth/MutY family.</text>
</comment>
<accession>Q67KZ5</accession>
<keyword evidence="7" id="KW-0408">Iron</keyword>
<dbReference type="RefSeq" id="WP_011196788.1">
    <property type="nucleotide sequence ID" value="NC_006177.1"/>
</dbReference>
<evidence type="ECO:0000256" key="5">
    <source>
        <dbReference type="ARBA" id="ARBA00022763"/>
    </source>
</evidence>
<dbReference type="SMART" id="SM00525">
    <property type="entry name" value="FES"/>
    <property type="match status" value="1"/>
</dbReference>
<keyword evidence="13" id="KW-1185">Reference proteome</keyword>
<evidence type="ECO:0000256" key="9">
    <source>
        <dbReference type="ARBA" id="ARBA00023204"/>
    </source>
</evidence>
<feature type="domain" description="HhH-GPD" evidence="11">
    <location>
        <begin position="53"/>
        <end position="212"/>
    </location>
</feature>
<dbReference type="CDD" id="cd00056">
    <property type="entry name" value="ENDO3c"/>
    <property type="match status" value="1"/>
</dbReference>
<dbReference type="InterPro" id="IPR004035">
    <property type="entry name" value="Endouclease-III_FeS-bd_BS"/>
</dbReference>
<dbReference type="GO" id="GO:0004519">
    <property type="term" value="F:endonuclease activity"/>
    <property type="evidence" value="ECO:0007669"/>
    <property type="project" value="UniProtKB-KW"/>
</dbReference>
<dbReference type="InterPro" id="IPR003265">
    <property type="entry name" value="HhH-GPD_domain"/>
</dbReference>
<keyword evidence="12" id="KW-0540">Nuclease</keyword>
<dbReference type="KEGG" id="sth:STH2666"/>
<dbReference type="SMART" id="SM00478">
    <property type="entry name" value="ENDO3c"/>
    <property type="match status" value="1"/>
</dbReference>
<keyword evidence="3" id="KW-0004">4Fe-4S</keyword>
<evidence type="ECO:0000256" key="3">
    <source>
        <dbReference type="ARBA" id="ARBA00022485"/>
    </source>
</evidence>
<dbReference type="GO" id="GO:0046872">
    <property type="term" value="F:metal ion binding"/>
    <property type="evidence" value="ECO:0007669"/>
    <property type="project" value="UniProtKB-KW"/>
</dbReference>
<evidence type="ECO:0000259" key="11">
    <source>
        <dbReference type="SMART" id="SM00478"/>
    </source>
</evidence>
<dbReference type="InterPro" id="IPR000445">
    <property type="entry name" value="HhH_motif"/>
</dbReference>
<dbReference type="STRING" id="292459.STH2666"/>
<name>Q67KZ5_SYMTH</name>
<dbReference type="Proteomes" id="UP000000417">
    <property type="component" value="Chromosome"/>
</dbReference>
<dbReference type="eggNOG" id="COG2231">
    <property type="taxonomic scope" value="Bacteria"/>
</dbReference>
<dbReference type="SUPFAM" id="SSF48150">
    <property type="entry name" value="DNA-glycosylase"/>
    <property type="match status" value="1"/>
</dbReference>
<keyword evidence="10" id="KW-0326">Glycosidase</keyword>
<dbReference type="GO" id="GO:0019104">
    <property type="term" value="F:DNA N-glycosylase activity"/>
    <property type="evidence" value="ECO:0007669"/>
    <property type="project" value="UniProtKB-ARBA"/>
</dbReference>
<dbReference type="Gene3D" id="1.10.340.30">
    <property type="entry name" value="Hypothetical protein, domain 2"/>
    <property type="match status" value="1"/>
</dbReference>
<keyword evidence="5" id="KW-0227">DNA damage</keyword>
<dbReference type="InterPro" id="IPR003651">
    <property type="entry name" value="Endonuclease3_FeS-loop_motif"/>
</dbReference>